<reference evidence="16 17" key="1">
    <citation type="submission" date="2020-03" db="EMBL/GenBank/DDBJ databases">
        <title>WGS of actinomycetes isolated from Thailand.</title>
        <authorList>
            <person name="Thawai C."/>
        </authorList>
    </citation>
    <scope>NUCLEOTIDE SEQUENCE [LARGE SCALE GENOMIC DNA]</scope>
    <source>
        <strain evidence="16 17">PRB2-1</strain>
    </source>
</reference>
<dbReference type="PANTHER" id="PTHR11712">
    <property type="entry name" value="POLYKETIDE SYNTHASE-RELATED"/>
    <property type="match status" value="1"/>
</dbReference>
<evidence type="ECO:0000313" key="17">
    <source>
        <dbReference type="Proteomes" id="UP000734511"/>
    </source>
</evidence>
<dbReference type="Gene3D" id="3.40.47.10">
    <property type="match status" value="1"/>
</dbReference>
<keyword evidence="4" id="KW-1003">Cell membrane</keyword>
<evidence type="ECO:0000256" key="11">
    <source>
        <dbReference type="ARBA" id="ARBA00039445"/>
    </source>
</evidence>
<feature type="compositionally biased region" description="Low complexity" evidence="14">
    <location>
        <begin position="1"/>
        <end position="40"/>
    </location>
</feature>
<organism evidence="16 17">
    <name type="scientific">Actinacidiphila epipremni</name>
    <dbReference type="NCBI Taxonomy" id="2053013"/>
    <lineage>
        <taxon>Bacteria</taxon>
        <taxon>Bacillati</taxon>
        <taxon>Actinomycetota</taxon>
        <taxon>Actinomycetes</taxon>
        <taxon>Kitasatosporales</taxon>
        <taxon>Streptomycetaceae</taxon>
        <taxon>Actinacidiphila</taxon>
    </lineage>
</organism>
<keyword evidence="3" id="KW-0536">Nodulation</keyword>
<keyword evidence="9" id="KW-0472">Membrane</keyword>
<evidence type="ECO:0000256" key="9">
    <source>
        <dbReference type="ARBA" id="ARBA00023136"/>
    </source>
</evidence>
<proteinExistence type="inferred from homology"/>
<dbReference type="SUPFAM" id="SSF53901">
    <property type="entry name" value="Thiolase-like"/>
    <property type="match status" value="2"/>
</dbReference>
<evidence type="ECO:0000256" key="2">
    <source>
        <dbReference type="ARBA" id="ARBA00008467"/>
    </source>
</evidence>
<comment type="function">
    <text evidence="10">Proposed to synthesize NOD factor fatty acyl chain. Involved in the synthesis of a highly unsaturated fatty acid moiety, which forms part of a lipo-oligosaccharide that is responsible for host specificity.</text>
</comment>
<comment type="similarity">
    <text evidence="2 13">Belongs to the thiolase-like superfamily. Beta-ketoacyl-ACP synthases family.</text>
</comment>
<evidence type="ECO:0000256" key="14">
    <source>
        <dbReference type="SAM" id="MobiDB-lite"/>
    </source>
</evidence>
<protein>
    <recommendedName>
        <fullName evidence="11">Nodulation protein E</fullName>
    </recommendedName>
    <alternativeName>
        <fullName evidence="12">Host-specificity of nodulation protein B</fullName>
    </alternativeName>
</protein>
<keyword evidence="5" id="KW-0997">Cell inner membrane</keyword>
<dbReference type="Pfam" id="PF02801">
    <property type="entry name" value="Ketoacyl-synt_C"/>
    <property type="match status" value="1"/>
</dbReference>
<gene>
    <name evidence="16" type="ORF">HCN08_11220</name>
</gene>
<dbReference type="InterPro" id="IPR016039">
    <property type="entry name" value="Thiolase-like"/>
</dbReference>
<dbReference type="InterPro" id="IPR000794">
    <property type="entry name" value="Beta-ketoacyl_synthase"/>
</dbReference>
<sequence>MPAALRRASPARAAASRSTFPARAASRPAGCGSGAGVRSRGVGEVRRGEGEVVVTGVGVLSAFGVGVGALMEAAYAGRSGFAPVRRFGVEGRRVRHAAVHPGSPVLADELPRIIGLACDQAGLSAAQRGRAPLYLAVHGDPDLPRVPAHERAAHGSDGFARTVARRGGLSGAARAYTSACVASSTAVADAAALVAHGRAERIVVAGGYLVDADQFAVFDAGRALARDGRVRPFSAGRGGLLLGDAVVAAVVESAAAARERRAEPLARLAGWGRAGDAHHVCKPRPDGAGLARAIGDALRRARLRPERIGYVNAHGSGSPAGDTAEAAALHRAFGEAAADLPVSSTKSVHGQGLEAGALLELVVTIAALRAGRLPVNAGWLGPDPDCRLGLVLDEPAPTTAAYGLSLTSAFGGANTALLVGTP</sequence>
<evidence type="ECO:0000256" key="10">
    <source>
        <dbReference type="ARBA" id="ARBA00037576"/>
    </source>
</evidence>
<keyword evidence="7" id="KW-0812">Transmembrane</keyword>
<evidence type="ECO:0000313" key="16">
    <source>
        <dbReference type="EMBL" id="NJP43972.1"/>
    </source>
</evidence>
<keyword evidence="17" id="KW-1185">Reference proteome</keyword>
<evidence type="ECO:0000256" key="4">
    <source>
        <dbReference type="ARBA" id="ARBA00022475"/>
    </source>
</evidence>
<dbReference type="Pfam" id="PF00109">
    <property type="entry name" value="ketoacyl-synt"/>
    <property type="match status" value="1"/>
</dbReference>
<feature type="region of interest" description="Disordered" evidence="14">
    <location>
        <begin position="1"/>
        <end position="42"/>
    </location>
</feature>
<dbReference type="Proteomes" id="UP000734511">
    <property type="component" value="Unassembled WGS sequence"/>
</dbReference>
<keyword evidence="8" id="KW-1133">Transmembrane helix</keyword>
<evidence type="ECO:0000256" key="6">
    <source>
        <dbReference type="ARBA" id="ARBA00022679"/>
    </source>
</evidence>
<evidence type="ECO:0000256" key="7">
    <source>
        <dbReference type="ARBA" id="ARBA00022692"/>
    </source>
</evidence>
<dbReference type="PANTHER" id="PTHR11712:SF352">
    <property type="entry name" value="3-OXOACYL-[ACYL-CARRIER-PROTEIN] SYNTHASE"/>
    <property type="match status" value="1"/>
</dbReference>
<dbReference type="InterPro" id="IPR014031">
    <property type="entry name" value="Ketoacyl_synth_C"/>
</dbReference>
<evidence type="ECO:0000256" key="3">
    <source>
        <dbReference type="ARBA" id="ARBA00022458"/>
    </source>
</evidence>
<feature type="domain" description="Ketosynthase family 3 (KS3)" evidence="15">
    <location>
        <begin position="49"/>
        <end position="421"/>
    </location>
</feature>
<evidence type="ECO:0000256" key="1">
    <source>
        <dbReference type="ARBA" id="ARBA00004533"/>
    </source>
</evidence>
<dbReference type="EMBL" id="JAATEJ010000006">
    <property type="protein sequence ID" value="NJP43972.1"/>
    <property type="molecule type" value="Genomic_DNA"/>
</dbReference>
<dbReference type="InterPro" id="IPR020841">
    <property type="entry name" value="PKS_Beta-ketoAc_synthase_dom"/>
</dbReference>
<evidence type="ECO:0000256" key="13">
    <source>
        <dbReference type="RuleBase" id="RU003694"/>
    </source>
</evidence>
<name>A0ABX0ZMC3_9ACTN</name>
<evidence type="ECO:0000259" key="15">
    <source>
        <dbReference type="PROSITE" id="PS52004"/>
    </source>
</evidence>
<dbReference type="SMART" id="SM00825">
    <property type="entry name" value="PKS_KS"/>
    <property type="match status" value="1"/>
</dbReference>
<comment type="subcellular location">
    <subcellularLocation>
        <location evidence="1">Cell inner membrane</location>
    </subcellularLocation>
</comment>
<comment type="caution">
    <text evidence="16">The sequence shown here is derived from an EMBL/GenBank/DDBJ whole genome shotgun (WGS) entry which is preliminary data.</text>
</comment>
<dbReference type="InterPro" id="IPR014030">
    <property type="entry name" value="Ketoacyl_synth_N"/>
</dbReference>
<dbReference type="PROSITE" id="PS52004">
    <property type="entry name" value="KS3_2"/>
    <property type="match status" value="1"/>
</dbReference>
<evidence type="ECO:0000256" key="12">
    <source>
        <dbReference type="ARBA" id="ARBA00041756"/>
    </source>
</evidence>
<evidence type="ECO:0000256" key="5">
    <source>
        <dbReference type="ARBA" id="ARBA00022519"/>
    </source>
</evidence>
<evidence type="ECO:0000256" key="8">
    <source>
        <dbReference type="ARBA" id="ARBA00022989"/>
    </source>
</evidence>
<keyword evidence="6 13" id="KW-0808">Transferase</keyword>
<accession>A0ABX0ZMC3</accession>